<comment type="cofactor">
    <cofactor evidence="2">
        <name>Mg(2+)</name>
        <dbReference type="ChEBI" id="CHEBI:18420"/>
    </cofactor>
</comment>
<dbReference type="PANTHER" id="PTHR12992">
    <property type="entry name" value="NUDIX HYDROLASE"/>
    <property type="match status" value="1"/>
</dbReference>
<keyword evidence="9" id="KW-1185">Reference proteome</keyword>
<evidence type="ECO:0000256" key="5">
    <source>
        <dbReference type="ARBA" id="ARBA00022842"/>
    </source>
</evidence>
<evidence type="ECO:0000256" key="1">
    <source>
        <dbReference type="ARBA" id="ARBA00001936"/>
    </source>
</evidence>
<proteinExistence type="predicted"/>
<protein>
    <submittedName>
        <fullName evidence="8">CoA pyrophosphatase</fullName>
    </submittedName>
</protein>
<evidence type="ECO:0000313" key="8">
    <source>
        <dbReference type="EMBL" id="MDP4538976.1"/>
    </source>
</evidence>
<reference evidence="8 9" key="1">
    <citation type="submission" date="2023-08" db="EMBL/GenBank/DDBJ databases">
        <title>genomic of DY56.</title>
        <authorList>
            <person name="Wang Y."/>
        </authorList>
    </citation>
    <scope>NUCLEOTIDE SEQUENCE [LARGE SCALE GENOMIC DNA]</scope>
    <source>
        <strain evidence="8 9">DY56-A-20</strain>
    </source>
</reference>
<dbReference type="PANTHER" id="PTHR12992:SF11">
    <property type="entry name" value="MITOCHONDRIAL COENZYME A DIPHOSPHATASE NUDT8"/>
    <property type="match status" value="1"/>
</dbReference>
<dbReference type="RefSeq" id="WP_305929079.1">
    <property type="nucleotide sequence ID" value="NZ_JAVAIL010000001.1"/>
</dbReference>
<evidence type="ECO:0000313" key="9">
    <source>
        <dbReference type="Proteomes" id="UP001235664"/>
    </source>
</evidence>
<dbReference type="Pfam" id="PF00293">
    <property type="entry name" value="NUDIX"/>
    <property type="match status" value="1"/>
</dbReference>
<keyword evidence="5" id="KW-0460">Magnesium</keyword>
<evidence type="ECO:0000259" key="7">
    <source>
        <dbReference type="PROSITE" id="PS51462"/>
    </source>
</evidence>
<accession>A0ABT9H6S0</accession>
<comment type="cofactor">
    <cofactor evidence="1">
        <name>Mn(2+)</name>
        <dbReference type="ChEBI" id="CHEBI:29035"/>
    </cofactor>
</comment>
<dbReference type="PROSITE" id="PS51462">
    <property type="entry name" value="NUDIX"/>
    <property type="match status" value="1"/>
</dbReference>
<name>A0ABT9H6S0_9SPHN</name>
<feature type="domain" description="Nudix hydrolase" evidence="7">
    <location>
        <begin position="35"/>
        <end position="165"/>
    </location>
</feature>
<gene>
    <name evidence="8" type="ORF">Q9K01_04980</name>
</gene>
<evidence type="ECO:0000256" key="6">
    <source>
        <dbReference type="ARBA" id="ARBA00023211"/>
    </source>
</evidence>
<dbReference type="InterPro" id="IPR015797">
    <property type="entry name" value="NUDIX_hydrolase-like_dom_sf"/>
</dbReference>
<keyword evidence="3" id="KW-0479">Metal-binding</keyword>
<dbReference type="Proteomes" id="UP001235664">
    <property type="component" value="Unassembled WGS sequence"/>
</dbReference>
<dbReference type="InterPro" id="IPR000086">
    <property type="entry name" value="NUDIX_hydrolase_dom"/>
</dbReference>
<keyword evidence="6" id="KW-0464">Manganese</keyword>
<dbReference type="CDD" id="cd03426">
    <property type="entry name" value="NUDIX_CoAse_Nudt7"/>
    <property type="match status" value="1"/>
</dbReference>
<evidence type="ECO:0000256" key="3">
    <source>
        <dbReference type="ARBA" id="ARBA00022723"/>
    </source>
</evidence>
<dbReference type="NCBIfam" id="NF007980">
    <property type="entry name" value="PRK10707.1"/>
    <property type="match status" value="1"/>
</dbReference>
<evidence type="ECO:0000256" key="2">
    <source>
        <dbReference type="ARBA" id="ARBA00001946"/>
    </source>
</evidence>
<keyword evidence="4" id="KW-0378">Hydrolase</keyword>
<dbReference type="Gene3D" id="3.90.79.10">
    <property type="entry name" value="Nucleoside Triphosphate Pyrophosphohydrolase"/>
    <property type="match status" value="1"/>
</dbReference>
<evidence type="ECO:0000256" key="4">
    <source>
        <dbReference type="ARBA" id="ARBA00022801"/>
    </source>
</evidence>
<dbReference type="SUPFAM" id="SSF55811">
    <property type="entry name" value="Nudix"/>
    <property type="match status" value="1"/>
</dbReference>
<comment type="caution">
    <text evidence="8">The sequence shown here is derived from an EMBL/GenBank/DDBJ whole genome shotgun (WGS) entry which is preliminary data.</text>
</comment>
<organism evidence="8 9">
    <name type="scientific">Qipengyuania benthica</name>
    <dbReference type="NCBI Taxonomy" id="3067651"/>
    <lineage>
        <taxon>Bacteria</taxon>
        <taxon>Pseudomonadati</taxon>
        <taxon>Pseudomonadota</taxon>
        <taxon>Alphaproteobacteria</taxon>
        <taxon>Sphingomonadales</taxon>
        <taxon>Erythrobacteraceae</taxon>
        <taxon>Qipengyuania</taxon>
    </lineage>
</organism>
<dbReference type="InterPro" id="IPR045121">
    <property type="entry name" value="CoAse"/>
</dbReference>
<dbReference type="EMBL" id="JAVAIL010000001">
    <property type="protein sequence ID" value="MDP4538976.1"/>
    <property type="molecule type" value="Genomic_DNA"/>
</dbReference>
<sequence>MSALFDRLQALFEHGHAQEFDDLMSDGRFADARRTADAAVLIAVVDRVEAPGVLLTQRPTTMRDHPGQVAFPGGKLEPGEDAVAAALREAQEELALDPQAVRLIGTTDRYQTGTGFDITPVLGVVPPDLPLMACEREVESWFEAPLSLLMDDRNWRRNSVFWKGATREYLELEHGGYRIWGVTAAICYNLSRRLAWTEAGTQTAVTEGKESER</sequence>